<evidence type="ECO:0008006" key="5">
    <source>
        <dbReference type="Google" id="ProtNLM"/>
    </source>
</evidence>
<dbReference type="PIRSF" id="PIRSF004761">
    <property type="entry name" value="Hydrgn_mat_HypA"/>
    <property type="match status" value="1"/>
</dbReference>
<comment type="caution">
    <text evidence="4">The sequence shown here is derived from an EMBL/GenBank/DDBJ whole genome shotgun (WGS) entry which is preliminary data.</text>
</comment>
<name>A0A7C5Y8S0_CALS0</name>
<organism evidence="4">
    <name type="scientific">Caldiarchaeum subterraneum</name>
    <dbReference type="NCBI Taxonomy" id="311458"/>
    <lineage>
        <taxon>Archaea</taxon>
        <taxon>Nitrososphaerota</taxon>
        <taxon>Candidatus Caldarchaeales</taxon>
        <taxon>Candidatus Caldarchaeaceae</taxon>
        <taxon>Candidatus Caldarchaeum</taxon>
    </lineage>
</organism>
<evidence type="ECO:0000256" key="1">
    <source>
        <dbReference type="ARBA" id="ARBA00022596"/>
    </source>
</evidence>
<sequence length="137" mass="14923">MYSWVMHEFLVAGGVVESLVKYVSESGRVVKSFRVVVGELSMLDIETLSNAIKTLITQTALRNAVFTVEVEPASIVCGTCLSKMSFNEAMAGLNTDAKEVIHFIPDLVGCYISCVKCGSVDLKVVSGRWVEVRDVVT</sequence>
<keyword evidence="2" id="KW-0479">Metal-binding</keyword>
<dbReference type="EMBL" id="DRXS01000218">
    <property type="protein sequence ID" value="HHR40980.1"/>
    <property type="molecule type" value="Genomic_DNA"/>
</dbReference>
<dbReference type="GO" id="GO:0008270">
    <property type="term" value="F:zinc ion binding"/>
    <property type="evidence" value="ECO:0007669"/>
    <property type="project" value="TreeGrafter"/>
</dbReference>
<evidence type="ECO:0000256" key="3">
    <source>
        <dbReference type="ARBA" id="ARBA00022833"/>
    </source>
</evidence>
<evidence type="ECO:0000256" key="2">
    <source>
        <dbReference type="ARBA" id="ARBA00022723"/>
    </source>
</evidence>
<reference evidence="4" key="1">
    <citation type="journal article" date="2020" name="mSystems">
        <title>Genome- and Community-Level Interaction Insights into Carbon Utilization and Element Cycling Functions of Hydrothermarchaeota in Hydrothermal Sediment.</title>
        <authorList>
            <person name="Zhou Z."/>
            <person name="Liu Y."/>
            <person name="Xu W."/>
            <person name="Pan J."/>
            <person name="Luo Z.H."/>
            <person name="Li M."/>
        </authorList>
    </citation>
    <scope>NUCLEOTIDE SEQUENCE [LARGE SCALE GENOMIC DNA]</scope>
    <source>
        <strain evidence="4">SpSt-1084</strain>
    </source>
</reference>
<dbReference type="PANTHER" id="PTHR34535:SF3">
    <property type="entry name" value="HYDROGENASE MATURATION FACTOR HYPA"/>
    <property type="match status" value="1"/>
</dbReference>
<dbReference type="InterPro" id="IPR000688">
    <property type="entry name" value="HypA/HybF"/>
</dbReference>
<dbReference type="PANTHER" id="PTHR34535">
    <property type="entry name" value="HYDROGENASE MATURATION FACTOR HYPA"/>
    <property type="match status" value="1"/>
</dbReference>
<keyword evidence="1" id="KW-0533">Nickel</keyword>
<proteinExistence type="predicted"/>
<evidence type="ECO:0000313" key="4">
    <source>
        <dbReference type="EMBL" id="HHR40980.1"/>
    </source>
</evidence>
<keyword evidence="3" id="KW-0862">Zinc</keyword>
<gene>
    <name evidence="4" type="ORF">ENM42_04025</name>
</gene>
<dbReference type="Pfam" id="PF01155">
    <property type="entry name" value="HypA"/>
    <property type="match status" value="1"/>
</dbReference>
<accession>A0A7C5Y8S0</accession>
<dbReference type="Gene3D" id="3.30.2320.80">
    <property type="match status" value="1"/>
</dbReference>
<dbReference type="GO" id="GO:0016151">
    <property type="term" value="F:nickel cation binding"/>
    <property type="evidence" value="ECO:0007669"/>
    <property type="project" value="InterPro"/>
</dbReference>
<dbReference type="GO" id="GO:0051604">
    <property type="term" value="P:protein maturation"/>
    <property type="evidence" value="ECO:0007669"/>
    <property type="project" value="InterPro"/>
</dbReference>
<protein>
    <recommendedName>
        <fullName evidence="5">Hydrogenase nickel incorporation protein HypA</fullName>
    </recommendedName>
</protein>
<dbReference type="AlphaFoldDB" id="A0A7C5Y8S0"/>